<accession>A0A0G4HFI7</accession>
<dbReference type="EMBL" id="CDMZ01002511">
    <property type="protein sequence ID" value="CEM42690.1"/>
    <property type="molecule type" value="Genomic_DNA"/>
</dbReference>
<sequence>MAEEWEALFTGWGEMEKEFLDACHHNSSTKEPDIWSIKLYSPPNNNTIVVCHFMSQRYSPHPTTKIVGSGTEAERELRGTETRFLIEVPKVLLIQMDWTNLEKAGEKTACMFTYSFNFSFPGPGGQD</sequence>
<reference evidence="1" key="1">
    <citation type="submission" date="2014-11" db="EMBL/GenBank/DDBJ databases">
        <authorList>
            <person name="Otto D Thomas"/>
            <person name="Naeem Raeece"/>
        </authorList>
    </citation>
    <scope>NUCLEOTIDE SEQUENCE</scope>
</reference>
<protein>
    <submittedName>
        <fullName evidence="1">Uncharacterized protein</fullName>
    </submittedName>
</protein>
<evidence type="ECO:0000313" key="1">
    <source>
        <dbReference type="EMBL" id="CEM42690.1"/>
    </source>
</evidence>
<dbReference type="AlphaFoldDB" id="A0A0G4HFI7"/>
<gene>
    <name evidence="1" type="ORF">Cvel_26961</name>
</gene>
<proteinExistence type="predicted"/>
<organism evidence="1">
    <name type="scientific">Chromera velia CCMP2878</name>
    <dbReference type="NCBI Taxonomy" id="1169474"/>
    <lineage>
        <taxon>Eukaryota</taxon>
        <taxon>Sar</taxon>
        <taxon>Alveolata</taxon>
        <taxon>Colpodellida</taxon>
        <taxon>Chromeraceae</taxon>
        <taxon>Chromera</taxon>
    </lineage>
</organism>
<dbReference type="VEuPathDB" id="CryptoDB:Cvel_26961"/>
<name>A0A0G4HFI7_9ALVE</name>